<dbReference type="Gene3D" id="3.60.10.10">
    <property type="entry name" value="Endonuclease/exonuclease/phosphatase"/>
    <property type="match status" value="1"/>
</dbReference>
<dbReference type="GO" id="GO:0003824">
    <property type="term" value="F:catalytic activity"/>
    <property type="evidence" value="ECO:0007669"/>
    <property type="project" value="InterPro"/>
</dbReference>
<dbReference type="GO" id="GO:0031012">
    <property type="term" value="C:extracellular matrix"/>
    <property type="evidence" value="ECO:0007669"/>
    <property type="project" value="TreeGrafter"/>
</dbReference>
<accession>A0A8S4QFR6</accession>
<dbReference type="Proteomes" id="UP000838756">
    <property type="component" value="Unassembled WGS sequence"/>
</dbReference>
<organism evidence="2 3">
    <name type="scientific">Pararge aegeria aegeria</name>
    <dbReference type="NCBI Taxonomy" id="348720"/>
    <lineage>
        <taxon>Eukaryota</taxon>
        <taxon>Metazoa</taxon>
        <taxon>Ecdysozoa</taxon>
        <taxon>Arthropoda</taxon>
        <taxon>Hexapoda</taxon>
        <taxon>Insecta</taxon>
        <taxon>Pterygota</taxon>
        <taxon>Neoptera</taxon>
        <taxon>Endopterygota</taxon>
        <taxon>Lepidoptera</taxon>
        <taxon>Glossata</taxon>
        <taxon>Ditrysia</taxon>
        <taxon>Papilionoidea</taxon>
        <taxon>Nymphalidae</taxon>
        <taxon>Satyrinae</taxon>
        <taxon>Satyrini</taxon>
        <taxon>Parargina</taxon>
        <taxon>Pararge</taxon>
    </lineage>
</organism>
<dbReference type="PANTHER" id="PTHR33395">
    <property type="entry name" value="TRANSCRIPTASE, PUTATIVE-RELATED-RELATED"/>
    <property type="match status" value="1"/>
</dbReference>
<evidence type="ECO:0000313" key="2">
    <source>
        <dbReference type="EMBL" id="CAH2208993.1"/>
    </source>
</evidence>
<sequence>PQTSNESPSDLILRVAKYAGVELKLDDIDFAHRVQPQKPIAGRPKPIVVKLKDRLCKDRLLSGLKSKKGICTRDIGIEGSIYDREICDNRYNVLRCDRNPETSTKKLGGGVLLCASKELHIQHQHNWFCPGVESLWATIPAKNLKTRGRRNVHIGLIYAPPDNLLPARIESVSSRLAEIIATHPNDYILLAGDFNLPNITWSDSGPALHGSGSVDLQNAFLNFNDVCNLSGLQQQNRIKNNKHKTLDLLFSNINLNVHCCPNPLVSEDVYHPCLEFDFSTLLIRNIPQKPVKRPNFFKGDYVKINDYLSKINWHEVFLANSMNEIVGIFYSYLEESIKRFIPIKFKSKSNFPTWYSKSLTHIVKEKLQKHRKWKEGNNPRDYDEFAILRARQKLVQKKCFSSYTKLMQTHI</sequence>
<dbReference type="SUPFAM" id="SSF56219">
    <property type="entry name" value="DNase I-like"/>
    <property type="match status" value="1"/>
</dbReference>
<keyword evidence="3" id="KW-1185">Reference proteome</keyword>
<feature type="non-terminal residue" evidence="2">
    <location>
        <position position="411"/>
    </location>
</feature>
<protein>
    <submittedName>
        <fullName evidence="2">Jg20418 protein</fullName>
    </submittedName>
</protein>
<dbReference type="GO" id="GO:0007508">
    <property type="term" value="P:larval heart development"/>
    <property type="evidence" value="ECO:0007669"/>
    <property type="project" value="TreeGrafter"/>
</dbReference>
<dbReference type="AlphaFoldDB" id="A0A8S4QFR6"/>
<dbReference type="EMBL" id="CAKXAJ010005039">
    <property type="protein sequence ID" value="CAH2208993.1"/>
    <property type="molecule type" value="Genomic_DNA"/>
</dbReference>
<dbReference type="InterPro" id="IPR036691">
    <property type="entry name" value="Endo/exonu/phosph_ase_sf"/>
</dbReference>
<name>A0A8S4QFR6_9NEOP</name>
<gene>
    <name evidence="2" type="primary">jg20418</name>
    <name evidence="2" type="ORF">PAEG_LOCUS1437</name>
</gene>
<evidence type="ECO:0000313" key="3">
    <source>
        <dbReference type="Proteomes" id="UP000838756"/>
    </source>
</evidence>
<dbReference type="GO" id="GO:0061343">
    <property type="term" value="P:cell adhesion involved in heart morphogenesis"/>
    <property type="evidence" value="ECO:0007669"/>
    <property type="project" value="TreeGrafter"/>
</dbReference>
<dbReference type="InterPro" id="IPR005135">
    <property type="entry name" value="Endo/exonuclease/phosphatase"/>
</dbReference>
<evidence type="ECO:0000259" key="1">
    <source>
        <dbReference type="Pfam" id="PF14529"/>
    </source>
</evidence>
<reference evidence="2" key="1">
    <citation type="submission" date="2022-03" db="EMBL/GenBank/DDBJ databases">
        <authorList>
            <person name="Lindestad O."/>
        </authorList>
    </citation>
    <scope>NUCLEOTIDE SEQUENCE</scope>
</reference>
<dbReference type="PANTHER" id="PTHR33395:SF22">
    <property type="entry name" value="REVERSE TRANSCRIPTASE DOMAIN-CONTAINING PROTEIN"/>
    <property type="match status" value="1"/>
</dbReference>
<comment type="caution">
    <text evidence="2">The sequence shown here is derived from an EMBL/GenBank/DDBJ whole genome shotgun (WGS) entry which is preliminary data.</text>
</comment>
<feature type="domain" description="Endonuclease/exonuclease/phosphatase" evidence="1">
    <location>
        <begin position="153"/>
        <end position="262"/>
    </location>
</feature>
<dbReference type="Pfam" id="PF14529">
    <property type="entry name" value="Exo_endo_phos_2"/>
    <property type="match status" value="1"/>
</dbReference>
<feature type="non-terminal residue" evidence="2">
    <location>
        <position position="1"/>
    </location>
</feature>
<dbReference type="OrthoDB" id="8069600at2759"/>
<proteinExistence type="predicted"/>